<feature type="binding site" evidence="9">
    <location>
        <begin position="108"/>
        <end position="111"/>
    </location>
    <ligand>
        <name>5-phospho-alpha-D-ribose 1-diphosphate</name>
        <dbReference type="ChEBI" id="CHEBI:58017"/>
    </ligand>
</feature>
<dbReference type="InterPro" id="IPR000312">
    <property type="entry name" value="Glycosyl_Trfase_fam3"/>
</dbReference>
<comment type="caution">
    <text evidence="12">The sequence shown here is derived from an EMBL/GenBank/DDBJ whole genome shotgun (WGS) entry which is preliminary data.</text>
</comment>
<dbReference type="SUPFAM" id="SSF47648">
    <property type="entry name" value="Nucleoside phosphorylase/phosphoribosyltransferase N-terminal domain"/>
    <property type="match status" value="1"/>
</dbReference>
<comment type="pathway">
    <text evidence="1 9">Amino-acid biosynthesis; L-tryptophan biosynthesis; L-tryptophan from chorismate: step 2/5.</text>
</comment>
<feature type="binding site" evidence="9">
    <location>
        <position position="245"/>
    </location>
    <ligand>
        <name>Mg(2+)</name>
        <dbReference type="ChEBI" id="CHEBI:18420"/>
        <label>1</label>
    </ligand>
</feature>
<comment type="similarity">
    <text evidence="8">In the C-terminal section; belongs to the anthranilate phosphoribosyltransferase family.</text>
</comment>
<dbReference type="FunFam" id="3.40.1030.10:FF:000002">
    <property type="entry name" value="Anthranilate phosphoribosyltransferase"/>
    <property type="match status" value="1"/>
</dbReference>
<comment type="catalytic activity">
    <reaction evidence="7 9">
        <text>N-(5-phospho-beta-D-ribosyl)anthranilate + diphosphate = 5-phospho-alpha-D-ribose 1-diphosphate + anthranilate</text>
        <dbReference type="Rhea" id="RHEA:11768"/>
        <dbReference type="ChEBI" id="CHEBI:16567"/>
        <dbReference type="ChEBI" id="CHEBI:18277"/>
        <dbReference type="ChEBI" id="CHEBI:33019"/>
        <dbReference type="ChEBI" id="CHEBI:58017"/>
        <dbReference type="EC" id="2.4.2.18"/>
    </reaction>
</comment>
<comment type="function">
    <text evidence="9">Catalyzes the transfer of the phosphoribosyl group of 5-phosphorylribose-1-pyrophosphate (PRPP) to anthranilate to yield N-(5'-phosphoribosyl)-anthranilate (PRA).</text>
</comment>
<evidence type="ECO:0000256" key="1">
    <source>
        <dbReference type="ARBA" id="ARBA00004907"/>
    </source>
</evidence>
<name>A0A2M7XX97_9BACT</name>
<keyword evidence="2 9" id="KW-0028">Amino-acid biosynthesis</keyword>
<evidence type="ECO:0000256" key="9">
    <source>
        <dbReference type="HAMAP-Rule" id="MF_00211"/>
    </source>
</evidence>
<dbReference type="Pfam" id="PF00591">
    <property type="entry name" value="Glycos_transf_3"/>
    <property type="match status" value="1"/>
</dbReference>
<feature type="binding site" evidence="9">
    <location>
        <position position="110"/>
    </location>
    <ligand>
        <name>Mg(2+)</name>
        <dbReference type="ChEBI" id="CHEBI:18420"/>
        <label>1</label>
    </ligand>
</feature>
<feature type="domain" description="Glycosyl transferase family 3" evidence="10">
    <location>
        <begin position="92"/>
        <end position="343"/>
    </location>
</feature>
<evidence type="ECO:0000256" key="4">
    <source>
        <dbReference type="ARBA" id="ARBA00022679"/>
    </source>
</evidence>
<comment type="cofactor">
    <cofactor evidence="9">
        <name>Mg(2+)</name>
        <dbReference type="ChEBI" id="CHEBI:18420"/>
    </cofactor>
    <text evidence="9">Binds 2 magnesium ions per monomer.</text>
</comment>
<keyword evidence="4 9" id="KW-0808">Transferase</keyword>
<evidence type="ECO:0000256" key="8">
    <source>
        <dbReference type="ARBA" id="ARBA00061188"/>
    </source>
</evidence>
<keyword evidence="6 9" id="KW-0057">Aromatic amino acid biosynthesis</keyword>
<dbReference type="SUPFAM" id="SSF52418">
    <property type="entry name" value="Nucleoside phosphorylase/phosphoribosyltransferase catalytic domain"/>
    <property type="match status" value="1"/>
</dbReference>
<dbReference type="GO" id="GO:0000287">
    <property type="term" value="F:magnesium ion binding"/>
    <property type="evidence" value="ECO:0007669"/>
    <property type="project" value="UniProtKB-UniRule"/>
</dbReference>
<dbReference type="PANTHER" id="PTHR43285:SF2">
    <property type="entry name" value="ANTHRANILATE PHOSPHORIBOSYLTRANSFERASE"/>
    <property type="match status" value="1"/>
</dbReference>
<keyword evidence="9" id="KW-0460">Magnesium</keyword>
<dbReference type="UniPathway" id="UPA00035">
    <property type="reaction ID" value="UER00041"/>
</dbReference>
<reference evidence="13" key="1">
    <citation type="submission" date="2017-09" db="EMBL/GenBank/DDBJ databases">
        <title>Depth-based differentiation of microbial function through sediment-hosted aquifers and enrichment of novel symbionts in the deep terrestrial subsurface.</title>
        <authorList>
            <person name="Probst A.J."/>
            <person name="Ladd B."/>
            <person name="Jarett J.K."/>
            <person name="Geller-Mcgrath D.E."/>
            <person name="Sieber C.M.K."/>
            <person name="Emerson J.B."/>
            <person name="Anantharaman K."/>
            <person name="Thomas B.C."/>
            <person name="Malmstrom R."/>
            <person name="Stieglmeier M."/>
            <person name="Klingl A."/>
            <person name="Woyke T."/>
            <person name="Ryan C.M."/>
            <person name="Banfield J.F."/>
        </authorList>
    </citation>
    <scope>NUCLEOTIDE SEQUENCE [LARGE SCALE GENOMIC DNA]</scope>
</reference>
<dbReference type="Pfam" id="PF02885">
    <property type="entry name" value="Glycos_trans_3N"/>
    <property type="match status" value="1"/>
</dbReference>
<dbReference type="AlphaFoldDB" id="A0A2M7XX97"/>
<dbReference type="GO" id="GO:0005829">
    <property type="term" value="C:cytosol"/>
    <property type="evidence" value="ECO:0007669"/>
    <property type="project" value="TreeGrafter"/>
</dbReference>
<comment type="subunit">
    <text evidence="9">Homodimer.</text>
</comment>
<evidence type="ECO:0000256" key="7">
    <source>
        <dbReference type="ARBA" id="ARBA00052328"/>
    </source>
</evidence>
<evidence type="ECO:0000256" key="3">
    <source>
        <dbReference type="ARBA" id="ARBA00022676"/>
    </source>
</evidence>
<dbReference type="EC" id="2.4.2.18" evidence="9"/>
<feature type="binding site" evidence="9">
    <location>
        <position position="98"/>
    </location>
    <ligand>
        <name>5-phospho-alpha-D-ribose 1-diphosphate</name>
        <dbReference type="ChEBI" id="CHEBI:58017"/>
    </ligand>
</feature>
<dbReference type="NCBIfam" id="TIGR01245">
    <property type="entry name" value="trpD"/>
    <property type="match status" value="1"/>
</dbReference>
<dbReference type="InterPro" id="IPR005940">
    <property type="entry name" value="Anthranilate_Pribosyl_Tfrase"/>
</dbReference>
<feature type="binding site" evidence="9">
    <location>
        <begin position="126"/>
        <end position="134"/>
    </location>
    <ligand>
        <name>5-phospho-alpha-D-ribose 1-diphosphate</name>
        <dbReference type="ChEBI" id="CHEBI:58017"/>
    </ligand>
</feature>
<proteinExistence type="inferred from homology"/>
<accession>A0A2M7XX97</accession>
<evidence type="ECO:0000313" key="12">
    <source>
        <dbReference type="EMBL" id="PJA55355.1"/>
    </source>
</evidence>
<dbReference type="EMBL" id="PFWL01000165">
    <property type="protein sequence ID" value="PJA55355.1"/>
    <property type="molecule type" value="Genomic_DNA"/>
</dbReference>
<evidence type="ECO:0000256" key="5">
    <source>
        <dbReference type="ARBA" id="ARBA00022822"/>
    </source>
</evidence>
<dbReference type="InterPro" id="IPR036320">
    <property type="entry name" value="Glycosyl_Trfase_fam3_N_dom_sf"/>
</dbReference>
<feature type="domain" description="Glycosyl transferase family 3 N-terminal" evidence="11">
    <location>
        <begin position="20"/>
        <end position="82"/>
    </location>
</feature>
<dbReference type="Gene3D" id="1.20.970.10">
    <property type="entry name" value="Transferase, Pyrimidine Nucleoside Phosphorylase, Chain C"/>
    <property type="match status" value="1"/>
</dbReference>
<gene>
    <name evidence="9 12" type="primary">trpD</name>
    <name evidence="12" type="ORF">CO165_04000</name>
</gene>
<dbReference type="PANTHER" id="PTHR43285">
    <property type="entry name" value="ANTHRANILATE PHOSPHORIBOSYLTRANSFERASE"/>
    <property type="match status" value="1"/>
</dbReference>
<protein>
    <recommendedName>
        <fullName evidence="9">Anthranilate phosphoribosyltransferase</fullName>
        <ecNumber evidence="9">2.4.2.18</ecNumber>
    </recommendedName>
</protein>
<evidence type="ECO:0000256" key="2">
    <source>
        <dbReference type="ARBA" id="ARBA00022605"/>
    </source>
</evidence>
<dbReference type="HAMAP" id="MF_00211">
    <property type="entry name" value="TrpD"/>
    <property type="match status" value="1"/>
</dbReference>
<feature type="binding site" evidence="9">
    <location>
        <position position="98"/>
    </location>
    <ligand>
        <name>anthranilate</name>
        <dbReference type="ChEBI" id="CHEBI:16567"/>
        <label>1</label>
    </ligand>
</feature>
<feature type="binding site" evidence="9">
    <location>
        <position position="244"/>
    </location>
    <ligand>
        <name>Mg(2+)</name>
        <dbReference type="ChEBI" id="CHEBI:18420"/>
        <label>2</label>
    </ligand>
</feature>
<organism evidence="12 13">
    <name type="scientific">Candidatus Roizmanbacteria bacterium CG_4_9_14_3_um_filter_33_18</name>
    <dbReference type="NCBI Taxonomy" id="1974841"/>
    <lineage>
        <taxon>Bacteria</taxon>
        <taxon>Candidatus Roizmaniibacteriota</taxon>
    </lineage>
</organism>
<feature type="binding site" evidence="9">
    <location>
        <position position="106"/>
    </location>
    <ligand>
        <name>5-phospho-alpha-D-ribose 1-diphosphate</name>
        <dbReference type="ChEBI" id="CHEBI:58017"/>
    </ligand>
</feature>
<dbReference type="GO" id="GO:0004048">
    <property type="term" value="F:anthranilate phosphoribosyltransferase activity"/>
    <property type="evidence" value="ECO:0007669"/>
    <property type="project" value="UniProtKB-UniRule"/>
</dbReference>
<dbReference type="Proteomes" id="UP000229647">
    <property type="component" value="Unassembled WGS sequence"/>
</dbReference>
<dbReference type="Gene3D" id="3.40.1030.10">
    <property type="entry name" value="Nucleoside phosphorylase/phosphoribosyltransferase catalytic domain"/>
    <property type="match status" value="1"/>
</dbReference>
<evidence type="ECO:0000259" key="10">
    <source>
        <dbReference type="Pfam" id="PF00591"/>
    </source>
</evidence>
<dbReference type="InterPro" id="IPR017459">
    <property type="entry name" value="Glycosyl_Trfase_fam3_N_dom"/>
</dbReference>
<evidence type="ECO:0000259" key="11">
    <source>
        <dbReference type="Pfam" id="PF02885"/>
    </source>
</evidence>
<sequence length="357" mass="38434">MKKIKKVIVETERLSHFQIKEIYEKMAAHKPLNQLEIKGIISGIKDGSITDNQIGAFLMGSVANGLTNTEIGYIATSMQEAAVPIEPNIIEPLIDVCGTGGGDVTTFNISTANSLVAAAGGVYVAKHGSRSISSKSGGADVFEALGVKIDLKPEQIEKLIEEVGISFLYANNLHPVMGRVYGLEQELGIKSVFFTLIGPLINPAGTKRHVLGVYRPELVKKMADVANKIGFKHALIVYGDGGLDEISPVGKTMIAEVKDGKVKTYTITPEQFGMKRGKPEEISGDSPVYNAKVIRDVLTGREMGIKRNAVVLNAGASFYVAGKTKTLREGIKMAREVIDSGKAVQKLDELIKYSNSV</sequence>
<keyword evidence="3 9" id="KW-0328">Glycosyltransferase</keyword>
<feature type="binding site" evidence="9">
    <location>
        <position position="138"/>
    </location>
    <ligand>
        <name>5-phospho-alpha-D-ribose 1-diphosphate</name>
        <dbReference type="ChEBI" id="CHEBI:58017"/>
    </ligand>
</feature>
<keyword evidence="9" id="KW-0479">Metal-binding</keyword>
<feature type="binding site" evidence="9">
    <location>
        <position position="245"/>
    </location>
    <ligand>
        <name>Mg(2+)</name>
        <dbReference type="ChEBI" id="CHEBI:18420"/>
        <label>2</label>
    </ligand>
</feature>
<evidence type="ECO:0000256" key="6">
    <source>
        <dbReference type="ARBA" id="ARBA00023141"/>
    </source>
</evidence>
<dbReference type="InterPro" id="IPR035902">
    <property type="entry name" value="Nuc_phospho_transferase"/>
</dbReference>
<comment type="caution">
    <text evidence="9">Lacks conserved residue(s) required for the propagation of feature annotation.</text>
</comment>
<evidence type="ECO:0000313" key="13">
    <source>
        <dbReference type="Proteomes" id="UP000229647"/>
    </source>
</evidence>
<keyword evidence="5 9" id="KW-0822">Tryptophan biosynthesis</keyword>
<dbReference type="GO" id="GO:0000162">
    <property type="term" value="P:L-tryptophan biosynthetic process"/>
    <property type="evidence" value="ECO:0007669"/>
    <property type="project" value="UniProtKB-UniRule"/>
</dbReference>
<comment type="similarity">
    <text evidence="9">Belongs to the anthranilate phosphoribosyltransferase family.</text>
</comment>